<proteinExistence type="predicted"/>
<name>A0A382YLI2_9ZZZZ</name>
<evidence type="ECO:0000313" key="1">
    <source>
        <dbReference type="EMBL" id="SVD84167.1"/>
    </source>
</evidence>
<accession>A0A382YLI2</accession>
<gene>
    <name evidence="1" type="ORF">METZ01_LOCUS437021</name>
</gene>
<organism evidence="1">
    <name type="scientific">marine metagenome</name>
    <dbReference type="NCBI Taxonomy" id="408172"/>
    <lineage>
        <taxon>unclassified sequences</taxon>
        <taxon>metagenomes</taxon>
        <taxon>ecological metagenomes</taxon>
    </lineage>
</organism>
<reference evidence="1" key="1">
    <citation type="submission" date="2018-05" db="EMBL/GenBank/DDBJ databases">
        <authorList>
            <person name="Lanie J.A."/>
            <person name="Ng W.-L."/>
            <person name="Kazmierczak K.M."/>
            <person name="Andrzejewski T.M."/>
            <person name="Davidsen T.M."/>
            <person name="Wayne K.J."/>
            <person name="Tettelin H."/>
            <person name="Glass J.I."/>
            <person name="Rusch D."/>
            <person name="Podicherti R."/>
            <person name="Tsui H.-C.T."/>
            <person name="Winkler M.E."/>
        </authorList>
    </citation>
    <scope>NUCLEOTIDE SEQUENCE</scope>
</reference>
<protein>
    <submittedName>
        <fullName evidence="1">Uncharacterized protein</fullName>
    </submittedName>
</protein>
<dbReference type="AlphaFoldDB" id="A0A382YLI2"/>
<feature type="non-terminal residue" evidence="1">
    <location>
        <position position="67"/>
    </location>
</feature>
<dbReference type="EMBL" id="UINC01176843">
    <property type="protein sequence ID" value="SVD84167.1"/>
    <property type="molecule type" value="Genomic_DNA"/>
</dbReference>
<sequence>MKIFGRRNPELEENLVDVEIFQVNSEIAQIDTQIAKVKISADQFADACNEIHIVVQVNDPIPDFRFP</sequence>